<proteinExistence type="predicted"/>
<sequence length="152" mass="17009">MKNRGRLIGFALLLFFIGSVVGAGVAKASDTPEQTAKSFYEWYLKRVVANKSPRNDKAFFQKHVSARLSRWYFSPAYSEYGADYFIDAQDLDERWQVTTGKAVIKGNTATLRVKLAAPNAGRDGWTNNLTVKLIKEGGAWKIDSVNNRKLTA</sequence>
<reference evidence="2" key="1">
    <citation type="submission" date="2020-02" db="EMBL/GenBank/DDBJ databases">
        <authorList>
            <person name="Meier V. D."/>
        </authorList>
    </citation>
    <scope>NUCLEOTIDE SEQUENCE</scope>
    <source>
        <strain evidence="2">AVDCRST_MAG74</strain>
    </source>
</reference>
<evidence type="ECO:0000259" key="1">
    <source>
        <dbReference type="Pfam" id="PF12883"/>
    </source>
</evidence>
<dbReference type="EMBL" id="CADCUR010000273">
    <property type="protein sequence ID" value="CAA9421448.1"/>
    <property type="molecule type" value="Genomic_DNA"/>
</dbReference>
<dbReference type="AlphaFoldDB" id="A0A6J4PR83"/>
<organism evidence="2">
    <name type="scientific">uncultured Pyrinomonadaceae bacterium</name>
    <dbReference type="NCBI Taxonomy" id="2283094"/>
    <lineage>
        <taxon>Bacteria</taxon>
        <taxon>Pseudomonadati</taxon>
        <taxon>Acidobacteriota</taxon>
        <taxon>Blastocatellia</taxon>
        <taxon>Blastocatellales</taxon>
        <taxon>Pyrinomonadaceae</taxon>
        <taxon>environmental samples</taxon>
    </lineage>
</organism>
<dbReference type="Pfam" id="PF12883">
    <property type="entry name" value="DUF3828"/>
    <property type="match status" value="1"/>
</dbReference>
<feature type="domain" description="DUF3828" evidence="1">
    <location>
        <begin position="32"/>
        <end position="147"/>
    </location>
</feature>
<protein>
    <recommendedName>
        <fullName evidence="1">DUF3828 domain-containing protein</fullName>
    </recommendedName>
</protein>
<dbReference type="Gene3D" id="3.10.450.50">
    <property type="match status" value="1"/>
</dbReference>
<evidence type="ECO:0000313" key="2">
    <source>
        <dbReference type="EMBL" id="CAA9421448.1"/>
    </source>
</evidence>
<gene>
    <name evidence="2" type="ORF">AVDCRST_MAG74-3013</name>
</gene>
<accession>A0A6J4PR83</accession>
<dbReference type="InterPro" id="IPR024289">
    <property type="entry name" value="DUF3828"/>
</dbReference>
<name>A0A6J4PR83_9BACT</name>